<evidence type="ECO:0000259" key="5">
    <source>
        <dbReference type="Pfam" id="PF02836"/>
    </source>
</evidence>
<feature type="domain" description="Glycosyl hydrolases family 2 sugar binding" evidence="6">
    <location>
        <begin position="101"/>
        <end position="206"/>
    </location>
</feature>
<dbReference type="Gene3D" id="2.60.120.260">
    <property type="entry name" value="Galactose-binding domain-like"/>
    <property type="match status" value="1"/>
</dbReference>
<dbReference type="EC" id="3.2.1.31" evidence="7"/>
<keyword evidence="2 7" id="KW-0378">Hydrolase</keyword>
<dbReference type="InterPro" id="IPR051913">
    <property type="entry name" value="GH2_Domain-Containing"/>
</dbReference>
<dbReference type="InterPro" id="IPR006103">
    <property type="entry name" value="Glyco_hydro_2_cat"/>
</dbReference>
<keyword evidence="3 7" id="KW-0326">Glycosidase</keyword>
<evidence type="ECO:0000256" key="2">
    <source>
        <dbReference type="ARBA" id="ARBA00022801"/>
    </source>
</evidence>
<dbReference type="InterPro" id="IPR006101">
    <property type="entry name" value="Glyco_hydro_2"/>
</dbReference>
<organism evidence="7">
    <name type="scientific">termite gut metagenome</name>
    <dbReference type="NCBI Taxonomy" id="433724"/>
    <lineage>
        <taxon>unclassified sequences</taxon>
        <taxon>metagenomes</taxon>
        <taxon>organismal metagenomes</taxon>
    </lineage>
</organism>
<evidence type="ECO:0000256" key="3">
    <source>
        <dbReference type="ARBA" id="ARBA00023295"/>
    </source>
</evidence>
<comment type="caution">
    <text evidence="7">The sequence shown here is derived from an EMBL/GenBank/DDBJ whole genome shotgun (WGS) entry which is preliminary data.</text>
</comment>
<dbReference type="SUPFAM" id="SSF51445">
    <property type="entry name" value="(Trans)glycosidases"/>
    <property type="match status" value="1"/>
</dbReference>
<dbReference type="InterPro" id="IPR006102">
    <property type="entry name" value="Ig-like_GH2"/>
</dbReference>
<dbReference type="PANTHER" id="PTHR42732">
    <property type="entry name" value="BETA-GALACTOSIDASE"/>
    <property type="match status" value="1"/>
</dbReference>
<dbReference type="Pfam" id="PF02837">
    <property type="entry name" value="Glyco_hydro_2_N"/>
    <property type="match status" value="1"/>
</dbReference>
<dbReference type="InterPro" id="IPR008979">
    <property type="entry name" value="Galactose-bd-like_sf"/>
</dbReference>
<evidence type="ECO:0000259" key="4">
    <source>
        <dbReference type="Pfam" id="PF00703"/>
    </source>
</evidence>
<dbReference type="SUPFAM" id="SSF49785">
    <property type="entry name" value="Galactose-binding domain-like"/>
    <property type="match status" value="1"/>
</dbReference>
<feature type="domain" description="Glycoside hydrolase family 2 catalytic" evidence="5">
    <location>
        <begin position="301"/>
        <end position="540"/>
    </location>
</feature>
<dbReference type="InterPro" id="IPR013783">
    <property type="entry name" value="Ig-like_fold"/>
</dbReference>
<evidence type="ECO:0000259" key="6">
    <source>
        <dbReference type="Pfam" id="PF02837"/>
    </source>
</evidence>
<dbReference type="InterPro" id="IPR036156">
    <property type="entry name" value="Beta-gal/glucu_dom_sf"/>
</dbReference>
<dbReference type="GO" id="GO:0005975">
    <property type="term" value="P:carbohydrate metabolic process"/>
    <property type="evidence" value="ECO:0007669"/>
    <property type="project" value="InterPro"/>
</dbReference>
<gene>
    <name evidence="7" type="ORF">EZS27_000815</name>
</gene>
<protein>
    <submittedName>
        <fullName evidence="7">Beta-glucuronidase</fullName>
        <ecNumber evidence="7">3.2.1.31</ecNumber>
    </submittedName>
</protein>
<name>A0A5J4T037_9ZZZZ</name>
<reference evidence="7" key="1">
    <citation type="submission" date="2019-03" db="EMBL/GenBank/DDBJ databases">
        <title>Single cell metagenomics reveals metabolic interactions within the superorganism composed of flagellate Streblomastix strix and complex community of Bacteroidetes bacteria on its surface.</title>
        <authorList>
            <person name="Treitli S.C."/>
            <person name="Kolisko M."/>
            <person name="Husnik F."/>
            <person name="Keeling P."/>
            <person name="Hampl V."/>
        </authorList>
    </citation>
    <scope>NUCLEOTIDE SEQUENCE</scope>
    <source>
        <strain evidence="7">STM</strain>
    </source>
</reference>
<accession>A0A5J4T037</accession>
<sequence length="603" mass="70634">MYDMKKCLLLFIAIILGVTTTQATKTVLQNVYSRNITTLNGYWQYIVDPFDNGYYDYRLKENPNGFFKNRQPQNKSDLVEYDFNSVAQLLVPGDWNTQDDKLFYYEGSVWYKKDFTYTKKERTKLYLYFGAVNYLANIYLNGNPIGTHEGGFTSFHFDITDKVREGNNFLILRVNNERKPENVPTVNSDWWNYGGITRDVMLVETPDVFIDDYLIQLSKGKYNEIEGYIRLNEPKAGIEVTINIPELKIHKTIITQNEEKINFNLKAKPQLWSPETPKLYDVEIIKGGEVLKDYIGFRQIETQGKSILLNGKKTFLRGISIHEEAPYRQGRVYSREEAKILLGWAKELGCNFVRLAHYPHNEHTIRVAEEMGLMVWSEIPVYWTIHWENLNTYKNASRQLSDMMDRDKNRCAIVVWSVANETPHSDARDKFLSRLAEQVKATDNTRLISMAMEVTGTHNNISQVKDNMNTYVDIISFNNYLGWYSGSTEDCKTRQWEIPYDKPFFISEFGGGALQGLHGNKNERWTEEYQEELYKNTLEMYNNIEGFSGTSPWILMDFRSARRQLHGIQDFFNRKGIISERGIKKKAFYILQDFYRKKAEEFK</sequence>
<evidence type="ECO:0000313" key="7">
    <source>
        <dbReference type="EMBL" id="KAA6351866.1"/>
    </source>
</evidence>
<dbReference type="InterPro" id="IPR017853">
    <property type="entry name" value="GH"/>
</dbReference>
<feature type="domain" description="Glycoside hydrolase family 2 immunoglobulin-like beta-sandwich" evidence="4">
    <location>
        <begin position="230"/>
        <end position="298"/>
    </location>
</feature>
<comment type="similarity">
    <text evidence="1">Belongs to the glycosyl hydrolase 2 family.</text>
</comment>
<dbReference type="AlphaFoldDB" id="A0A5J4T037"/>
<dbReference type="SUPFAM" id="SSF49303">
    <property type="entry name" value="beta-Galactosidase/glucuronidase domain"/>
    <property type="match status" value="1"/>
</dbReference>
<dbReference type="Pfam" id="PF00703">
    <property type="entry name" value="Glyco_hydro_2"/>
    <property type="match status" value="1"/>
</dbReference>
<evidence type="ECO:0000256" key="1">
    <source>
        <dbReference type="ARBA" id="ARBA00007401"/>
    </source>
</evidence>
<proteinExistence type="inferred from homology"/>
<dbReference type="InterPro" id="IPR006104">
    <property type="entry name" value="Glyco_hydro_2_N"/>
</dbReference>
<dbReference type="EMBL" id="SNRY01000008">
    <property type="protein sequence ID" value="KAA6351866.1"/>
    <property type="molecule type" value="Genomic_DNA"/>
</dbReference>
<dbReference type="GO" id="GO:0004566">
    <property type="term" value="F:beta-glucuronidase activity"/>
    <property type="evidence" value="ECO:0007669"/>
    <property type="project" value="UniProtKB-EC"/>
</dbReference>
<dbReference type="Gene3D" id="3.20.20.80">
    <property type="entry name" value="Glycosidases"/>
    <property type="match status" value="1"/>
</dbReference>
<dbReference type="Pfam" id="PF02836">
    <property type="entry name" value="Glyco_hydro_2_C"/>
    <property type="match status" value="1"/>
</dbReference>
<dbReference type="Gene3D" id="2.60.40.10">
    <property type="entry name" value="Immunoglobulins"/>
    <property type="match status" value="1"/>
</dbReference>
<dbReference type="PRINTS" id="PR00132">
    <property type="entry name" value="GLHYDRLASE2"/>
</dbReference>
<dbReference type="PANTHER" id="PTHR42732:SF1">
    <property type="entry name" value="BETA-MANNOSIDASE"/>
    <property type="match status" value="1"/>
</dbReference>